<keyword evidence="1" id="KW-0456">Lyase</keyword>
<keyword evidence="4" id="KW-0808">Transferase</keyword>
<dbReference type="RefSeq" id="WP_168570407.1">
    <property type="nucleotide sequence ID" value="NZ_CP051167.1"/>
</dbReference>
<feature type="binding site" evidence="3">
    <location>
        <begin position="37"/>
        <end position="42"/>
    </location>
    <ligand>
        <name>substrate</name>
    </ligand>
</feature>
<reference evidence="4 5" key="1">
    <citation type="submission" date="2020-04" db="EMBL/GenBank/DDBJ databases">
        <authorList>
            <person name="Basu S."/>
            <person name="Maruthanayagam V."/>
            <person name="Chakraborty S."/>
            <person name="Pramanik A."/>
            <person name="Mukherjee J."/>
            <person name="Brink B."/>
        </authorList>
    </citation>
    <scope>NUCLEOTIDE SEQUENCE [LARGE SCALE GENOMIC DNA]</scope>
    <source>
        <strain evidence="4 5">AP17</strain>
    </source>
</reference>
<dbReference type="InterPro" id="IPR017939">
    <property type="entry name" value="G-Glutamylcylcotransferase"/>
</dbReference>
<dbReference type="AlphaFoldDB" id="A0A6H1U064"/>
<dbReference type="SUPFAM" id="SSF110857">
    <property type="entry name" value="Gamma-glutamyl cyclotransferase-like"/>
    <property type="match status" value="1"/>
</dbReference>
<evidence type="ECO:0000256" key="1">
    <source>
        <dbReference type="ARBA" id="ARBA00023239"/>
    </source>
</evidence>
<protein>
    <submittedName>
        <fullName evidence="4">Gamma-glutamylcyclotransferase</fullName>
    </submittedName>
</protein>
<dbReference type="Pfam" id="PF13772">
    <property type="entry name" value="AIG2_2"/>
    <property type="match status" value="1"/>
</dbReference>
<evidence type="ECO:0000313" key="4">
    <source>
        <dbReference type="EMBL" id="QIZ72258.1"/>
    </source>
</evidence>
<dbReference type="EMBL" id="CP051167">
    <property type="protein sequence ID" value="QIZ72258.1"/>
    <property type="molecule type" value="Genomic_DNA"/>
</dbReference>
<dbReference type="GO" id="GO:0016740">
    <property type="term" value="F:transferase activity"/>
    <property type="evidence" value="ECO:0007669"/>
    <property type="project" value="UniProtKB-KW"/>
</dbReference>
<evidence type="ECO:0000256" key="3">
    <source>
        <dbReference type="PIRSR" id="PIRSR617939-2"/>
    </source>
</evidence>
<dbReference type="GO" id="GO:0003839">
    <property type="term" value="F:gamma-glutamylcyclotransferase activity"/>
    <property type="evidence" value="ECO:0007669"/>
    <property type="project" value="InterPro"/>
</dbReference>
<feature type="active site" description="Proton acceptor" evidence="2">
    <location>
        <position position="115"/>
    </location>
</feature>
<dbReference type="InterPro" id="IPR036568">
    <property type="entry name" value="GGCT-like_sf"/>
</dbReference>
<keyword evidence="5" id="KW-1185">Reference proteome</keyword>
<proteinExistence type="predicted"/>
<dbReference type="CDD" id="cd06661">
    <property type="entry name" value="GGCT_like"/>
    <property type="match status" value="1"/>
</dbReference>
<gene>
    <name evidence="4" type="ORF">HCG48_18145</name>
</gene>
<accession>A0A6H1U064</accession>
<evidence type="ECO:0000256" key="2">
    <source>
        <dbReference type="PIRSR" id="PIRSR617939-1"/>
    </source>
</evidence>
<dbReference type="PANTHER" id="PTHR12935">
    <property type="entry name" value="GAMMA-GLUTAMYLCYCLOTRANSFERASE"/>
    <property type="match status" value="1"/>
</dbReference>
<dbReference type="PANTHER" id="PTHR12935:SF0">
    <property type="entry name" value="GAMMA-GLUTAMYLCYCLOTRANSFERASE"/>
    <property type="match status" value="1"/>
</dbReference>
<sequence length="195" mass="22523">MKVHAGQFHALRTQQTHRDSHLGTLRAVANPEPTFLYFAYGSCMCPVDLKRSLGERTHAYAIGPATLKGYRLAFYAYSSLRNCGVLDVVKDPNAAVEGVLYQLPWRLSDRLDEREIGYHHETVEVRSQGKIYPNVRTYTAIDKLPTELAPNDWYFNVVLRGAITCGLPEQYCWRLFDHMHQLQQRQLQPWERRSA</sequence>
<dbReference type="Proteomes" id="UP000500857">
    <property type="component" value="Chromosome"/>
</dbReference>
<feature type="binding site" evidence="3">
    <location>
        <position position="154"/>
    </location>
    <ligand>
        <name>substrate</name>
    </ligand>
</feature>
<organism evidence="4 5">
    <name type="scientific">Oxynema aestuarii AP17</name>
    <dbReference type="NCBI Taxonomy" id="2064643"/>
    <lineage>
        <taxon>Bacteria</taxon>
        <taxon>Bacillati</taxon>
        <taxon>Cyanobacteriota</taxon>
        <taxon>Cyanophyceae</taxon>
        <taxon>Oscillatoriophycideae</taxon>
        <taxon>Oscillatoriales</taxon>
        <taxon>Oscillatoriaceae</taxon>
        <taxon>Oxynema</taxon>
        <taxon>Oxynema aestuarii</taxon>
    </lineage>
</organism>
<name>A0A6H1U064_9CYAN</name>
<dbReference type="Gene3D" id="3.10.490.10">
    <property type="entry name" value="Gamma-glutamyl cyclotransferase-like"/>
    <property type="match status" value="1"/>
</dbReference>
<evidence type="ECO:0000313" key="5">
    <source>
        <dbReference type="Proteomes" id="UP000500857"/>
    </source>
</evidence>
<dbReference type="InterPro" id="IPR013024">
    <property type="entry name" value="GGCT-like"/>
</dbReference>
<dbReference type="KEGG" id="oxy:HCG48_18145"/>